<dbReference type="NCBIfam" id="TIGR02210">
    <property type="entry name" value="rodA_shape"/>
    <property type="match status" value="1"/>
</dbReference>
<feature type="transmembrane region" description="Helical" evidence="6">
    <location>
        <begin position="184"/>
        <end position="203"/>
    </location>
</feature>
<feature type="transmembrane region" description="Helical" evidence="6">
    <location>
        <begin position="137"/>
        <end position="154"/>
    </location>
</feature>
<sequence>MFALYWHGRFWRMIDWPLFAVVLVITAIGFVVISSAAPSYEVKADLIKQAAALVMGIFTWVIMLLLDYNELRALHRWIYGFNVAMLLAVVAFGVEVMGNKNWLDLGVIMVQPSELGKVLLIITLAHQLDNMERLESWWHVVPPALHVLPVLGAVVLQKDLGTALVFAAIAVVMVYGRGFPGRKLLAAGILLAAFVVGSVWSHYTYGTVFPLNINPGQWDRIDAFLFPEKDPQGAGWQVLQSKMAIASGGLWGKGYKQGQYQQNGWLPFPHTDFAFAALIEEWGFVGGAVLLGLYALLFLRLAIIAFSANDRYGALLVIGVAGLFGAHVVENVGMTMGLMPVTGIPLPFVSYGPTALVANMTAIGLVQSVAARREPLPYD</sequence>
<dbReference type="GO" id="GO:0005886">
    <property type="term" value="C:plasma membrane"/>
    <property type="evidence" value="ECO:0007669"/>
    <property type="project" value="TreeGrafter"/>
</dbReference>
<reference evidence="8" key="1">
    <citation type="submission" date="2016-04" db="EMBL/GenBank/DDBJ databases">
        <authorList>
            <person name="Antunes L.P."/>
            <person name="Martins L.F."/>
            <person name="Pereira R.V."/>
            <person name="Thomas A.M."/>
            <person name="Barbosa D."/>
            <person name="Nascimento L."/>
            <person name="Silva G.M."/>
            <person name="Condomitti G.W."/>
            <person name="Digiampietri L.A."/>
            <person name="Lombardi K.C."/>
            <person name="Ramos P.L."/>
            <person name="Quaggio R.B."/>
            <person name="Oliveira J.C."/>
            <person name="Pascon R.C."/>
            <person name="Cruz J.B."/>
            <person name="Silva A.M."/>
            <person name="Setubal J.C."/>
        </authorList>
    </citation>
    <scope>NUCLEOTIDE SEQUENCE [LARGE SCALE GENOMIC DNA]</scope>
</reference>
<dbReference type="Pfam" id="PF01098">
    <property type="entry name" value="FTSW_RODA_SPOVE"/>
    <property type="match status" value="1"/>
</dbReference>
<dbReference type="EMBL" id="LWLV01000259">
    <property type="protein sequence ID" value="OTA41727.1"/>
    <property type="molecule type" value="Genomic_DNA"/>
</dbReference>
<evidence type="ECO:0000256" key="4">
    <source>
        <dbReference type="ARBA" id="ARBA00022989"/>
    </source>
</evidence>
<comment type="subcellular location">
    <subcellularLocation>
        <location evidence="1">Membrane</location>
        <topology evidence="1">Multi-pass membrane protein</topology>
    </subcellularLocation>
</comment>
<feature type="transmembrane region" description="Helical" evidence="6">
    <location>
        <begin position="282"/>
        <end position="305"/>
    </location>
</feature>
<evidence type="ECO:0000256" key="1">
    <source>
        <dbReference type="ARBA" id="ARBA00004141"/>
    </source>
</evidence>
<evidence type="ECO:0000256" key="5">
    <source>
        <dbReference type="ARBA" id="ARBA00023136"/>
    </source>
</evidence>
<keyword evidence="2 6" id="KW-0812">Transmembrane</keyword>
<dbReference type="PANTHER" id="PTHR30474">
    <property type="entry name" value="CELL CYCLE PROTEIN"/>
    <property type="match status" value="1"/>
</dbReference>
<keyword evidence="3" id="KW-0133">Cell shape</keyword>
<dbReference type="Proteomes" id="UP000194267">
    <property type="component" value="Unassembled WGS sequence"/>
</dbReference>
<dbReference type="GO" id="GO:0015648">
    <property type="term" value="F:lipid-linked peptidoglycan transporter activity"/>
    <property type="evidence" value="ECO:0007669"/>
    <property type="project" value="TreeGrafter"/>
</dbReference>
<evidence type="ECO:0008006" key="9">
    <source>
        <dbReference type="Google" id="ProtNLM"/>
    </source>
</evidence>
<proteinExistence type="predicted"/>
<feature type="transmembrane region" description="Helical" evidence="6">
    <location>
        <begin position="349"/>
        <end position="370"/>
    </location>
</feature>
<evidence type="ECO:0000313" key="7">
    <source>
        <dbReference type="EMBL" id="OTA41727.1"/>
    </source>
</evidence>
<evidence type="ECO:0000256" key="3">
    <source>
        <dbReference type="ARBA" id="ARBA00022960"/>
    </source>
</evidence>
<comment type="caution">
    <text evidence="7">The sequence shown here is derived from an EMBL/GenBank/DDBJ whole genome shotgun (WGS) entry which is preliminary data.</text>
</comment>
<keyword evidence="5 6" id="KW-0472">Membrane</keyword>
<evidence type="ECO:0000256" key="2">
    <source>
        <dbReference type="ARBA" id="ARBA00022692"/>
    </source>
</evidence>
<evidence type="ECO:0000256" key="6">
    <source>
        <dbReference type="SAM" id="Phobius"/>
    </source>
</evidence>
<dbReference type="GO" id="GO:0032153">
    <property type="term" value="C:cell division site"/>
    <property type="evidence" value="ECO:0007669"/>
    <property type="project" value="TreeGrafter"/>
</dbReference>
<dbReference type="GO" id="GO:0051301">
    <property type="term" value="P:cell division"/>
    <property type="evidence" value="ECO:0007669"/>
    <property type="project" value="InterPro"/>
</dbReference>
<dbReference type="GO" id="GO:0008360">
    <property type="term" value="P:regulation of cell shape"/>
    <property type="evidence" value="ECO:0007669"/>
    <property type="project" value="UniProtKB-KW"/>
</dbReference>
<accession>A0A1Y2T7L9</accession>
<organism evidence="7 8">
    <name type="scientific">Symbiobacterium thermophilum</name>
    <dbReference type="NCBI Taxonomy" id="2734"/>
    <lineage>
        <taxon>Bacteria</taxon>
        <taxon>Bacillati</taxon>
        <taxon>Bacillota</taxon>
        <taxon>Clostridia</taxon>
        <taxon>Eubacteriales</taxon>
        <taxon>Symbiobacteriaceae</taxon>
        <taxon>Symbiobacterium</taxon>
    </lineage>
</organism>
<dbReference type="InterPro" id="IPR011923">
    <property type="entry name" value="RodA/MrdB"/>
</dbReference>
<feature type="transmembrane region" description="Helical" evidence="6">
    <location>
        <begin position="160"/>
        <end position="177"/>
    </location>
</feature>
<name>A0A1Y2T7L9_SYMTR</name>
<keyword evidence="4 6" id="KW-1133">Transmembrane helix</keyword>
<feature type="transmembrane region" description="Helical" evidence="6">
    <location>
        <begin position="312"/>
        <end position="329"/>
    </location>
</feature>
<dbReference type="PANTHER" id="PTHR30474:SF1">
    <property type="entry name" value="PEPTIDOGLYCAN GLYCOSYLTRANSFERASE MRDB"/>
    <property type="match status" value="1"/>
</dbReference>
<feature type="transmembrane region" description="Helical" evidence="6">
    <location>
        <begin position="77"/>
        <end position="94"/>
    </location>
</feature>
<evidence type="ECO:0000313" key="8">
    <source>
        <dbReference type="Proteomes" id="UP000194267"/>
    </source>
</evidence>
<gene>
    <name evidence="7" type="ORF">A6D92_04270</name>
</gene>
<dbReference type="AlphaFoldDB" id="A0A1Y2T7L9"/>
<protein>
    <recommendedName>
        <fullName evidence="9">Rod shape-determining protein RodA</fullName>
    </recommendedName>
</protein>
<dbReference type="InterPro" id="IPR001182">
    <property type="entry name" value="FtsW/RodA"/>
</dbReference>
<feature type="transmembrane region" description="Helical" evidence="6">
    <location>
        <begin position="46"/>
        <end position="65"/>
    </location>
</feature>